<dbReference type="EC" id="2.4.1.-" evidence="11"/>
<keyword evidence="5" id="KW-0808">Transferase</keyword>
<keyword evidence="13" id="KW-1185">Reference proteome</keyword>
<protein>
    <recommendedName>
        <fullName evidence="11">Hexosyltransferase</fullName>
        <ecNumber evidence="11">2.4.1.-</ecNumber>
    </recommendedName>
</protein>
<dbReference type="PANTHER" id="PTHR11214">
    <property type="entry name" value="BETA-1,3-N-ACETYLGLUCOSAMINYLTRANSFERASE"/>
    <property type="match status" value="1"/>
</dbReference>
<sequence length="367" mass="41248">MVFYLHEDDEDASTISMVREEYSQHSDTVLIRNEDFGTALDSGQAGVTQRVYLMMQHAQANYNFKLLLKADDDTYVNVPVMLNALRETVKDRFVYIGYPTRKTQQDNGDWAPDLSTAYMQGGAYILSKEAVDAIVAVNHATGLRYMRDEDHTVGTWVSPMHLKYLSGDDIGLFFWPWGLHDGYITEAENYCQKAQKPVGLSTTCKRLWNLQLPSKPLYVLDNILTTNGVPWALKRLQNACKLDLTVSEWVDDKPDLPLDAVTAVMQASQSLSNLEILAVRTSGDVNINQHCQPWIGKLLLSTRHLTALSVPVGALPCSPILQHLPLQHLELVVSDITQQRLGQLLDDVSRCHTLEVLRVIGDKLEVL</sequence>
<accession>A0ABP1GFH7</accession>
<organism evidence="12 13">
    <name type="scientific">Coccomyxa viridis</name>
    <dbReference type="NCBI Taxonomy" id="1274662"/>
    <lineage>
        <taxon>Eukaryota</taxon>
        <taxon>Viridiplantae</taxon>
        <taxon>Chlorophyta</taxon>
        <taxon>core chlorophytes</taxon>
        <taxon>Trebouxiophyceae</taxon>
        <taxon>Trebouxiophyceae incertae sedis</taxon>
        <taxon>Coccomyxaceae</taxon>
        <taxon>Coccomyxa</taxon>
    </lineage>
</organism>
<dbReference type="InterPro" id="IPR002659">
    <property type="entry name" value="Glyco_trans_31"/>
</dbReference>
<keyword evidence="4 11" id="KW-0328">Glycosyltransferase</keyword>
<keyword evidence="11" id="KW-0464">Manganese</keyword>
<evidence type="ECO:0000256" key="9">
    <source>
        <dbReference type="ARBA" id="ARBA00023034"/>
    </source>
</evidence>
<comment type="similarity">
    <text evidence="3 11">Belongs to the glycosyltransferase 31 family.</text>
</comment>
<keyword evidence="8" id="KW-1133">Transmembrane helix</keyword>
<evidence type="ECO:0000256" key="4">
    <source>
        <dbReference type="ARBA" id="ARBA00022676"/>
    </source>
</evidence>
<keyword evidence="6" id="KW-0812">Transmembrane</keyword>
<keyword evidence="10" id="KW-0472">Membrane</keyword>
<comment type="pathway">
    <text evidence="2">Protein modification; protein glycosylation.</text>
</comment>
<evidence type="ECO:0000256" key="11">
    <source>
        <dbReference type="RuleBase" id="RU363063"/>
    </source>
</evidence>
<evidence type="ECO:0000256" key="10">
    <source>
        <dbReference type="ARBA" id="ARBA00023136"/>
    </source>
</evidence>
<keyword evidence="9 11" id="KW-0333">Golgi apparatus</keyword>
<keyword evidence="7" id="KW-0735">Signal-anchor</keyword>
<gene>
    <name evidence="12" type="primary">g11657</name>
    <name evidence="12" type="ORF">VP750_LOCUS10414</name>
</gene>
<evidence type="ECO:0000256" key="3">
    <source>
        <dbReference type="ARBA" id="ARBA00008661"/>
    </source>
</evidence>
<evidence type="ECO:0000313" key="12">
    <source>
        <dbReference type="EMBL" id="CAL5228508.1"/>
    </source>
</evidence>
<dbReference type="Gene3D" id="3.90.550.50">
    <property type="match status" value="1"/>
</dbReference>
<comment type="subcellular location">
    <subcellularLocation>
        <location evidence="1 11">Golgi apparatus membrane</location>
        <topology evidence="1 11">Single-pass type II membrane protein</topology>
    </subcellularLocation>
</comment>
<proteinExistence type="inferred from homology"/>
<evidence type="ECO:0000256" key="8">
    <source>
        <dbReference type="ARBA" id="ARBA00022989"/>
    </source>
</evidence>
<dbReference type="EMBL" id="CAXHTA020000018">
    <property type="protein sequence ID" value="CAL5228508.1"/>
    <property type="molecule type" value="Genomic_DNA"/>
</dbReference>
<reference evidence="12 13" key="1">
    <citation type="submission" date="2024-06" db="EMBL/GenBank/DDBJ databases">
        <authorList>
            <person name="Kraege A."/>
            <person name="Thomma B."/>
        </authorList>
    </citation>
    <scope>NUCLEOTIDE SEQUENCE [LARGE SCALE GENOMIC DNA]</scope>
</reference>
<evidence type="ECO:0000313" key="13">
    <source>
        <dbReference type="Proteomes" id="UP001497392"/>
    </source>
</evidence>
<evidence type="ECO:0000256" key="5">
    <source>
        <dbReference type="ARBA" id="ARBA00022679"/>
    </source>
</evidence>
<dbReference type="Pfam" id="PF01762">
    <property type="entry name" value="Galactosyl_T"/>
    <property type="match status" value="1"/>
</dbReference>
<dbReference type="Proteomes" id="UP001497392">
    <property type="component" value="Unassembled WGS sequence"/>
</dbReference>
<evidence type="ECO:0000256" key="7">
    <source>
        <dbReference type="ARBA" id="ARBA00022968"/>
    </source>
</evidence>
<name>A0ABP1GFH7_9CHLO</name>
<evidence type="ECO:0000256" key="6">
    <source>
        <dbReference type="ARBA" id="ARBA00022692"/>
    </source>
</evidence>
<evidence type="ECO:0000256" key="2">
    <source>
        <dbReference type="ARBA" id="ARBA00004922"/>
    </source>
</evidence>
<comment type="cofactor">
    <cofactor evidence="11">
        <name>Mn(2+)</name>
        <dbReference type="ChEBI" id="CHEBI:29035"/>
    </cofactor>
</comment>
<evidence type="ECO:0000256" key="1">
    <source>
        <dbReference type="ARBA" id="ARBA00004323"/>
    </source>
</evidence>
<comment type="caution">
    <text evidence="12">The sequence shown here is derived from an EMBL/GenBank/DDBJ whole genome shotgun (WGS) entry which is preliminary data.</text>
</comment>